<feature type="region of interest" description="Disordered" evidence="4">
    <location>
        <begin position="113"/>
        <end position="204"/>
    </location>
</feature>
<dbReference type="SUPFAM" id="SSF54928">
    <property type="entry name" value="RNA-binding domain, RBD"/>
    <property type="match status" value="3"/>
</dbReference>
<evidence type="ECO:0000256" key="3">
    <source>
        <dbReference type="PROSITE-ProRule" id="PRU00176"/>
    </source>
</evidence>
<feature type="compositionally biased region" description="Low complexity" evidence="4">
    <location>
        <begin position="256"/>
        <end position="297"/>
    </location>
</feature>
<feature type="region of interest" description="Disordered" evidence="4">
    <location>
        <begin position="253"/>
        <end position="325"/>
    </location>
</feature>
<evidence type="ECO:0000313" key="6">
    <source>
        <dbReference type="EMBL" id="CAH1099574.1"/>
    </source>
</evidence>
<dbReference type="Pfam" id="PF00076">
    <property type="entry name" value="RRM_1"/>
    <property type="match status" value="3"/>
</dbReference>
<dbReference type="InterPro" id="IPR050666">
    <property type="entry name" value="ESRP"/>
</dbReference>
<dbReference type="SMART" id="SM00360">
    <property type="entry name" value="RRM"/>
    <property type="match status" value="4"/>
</dbReference>
<gene>
    <name evidence="6" type="ORF">PSYICH_LOCUS1127</name>
</gene>
<dbReference type="CDD" id="cd12254">
    <property type="entry name" value="RRM_hnRNPH_ESRPs_RBM12_like"/>
    <property type="match status" value="1"/>
</dbReference>
<dbReference type="EMBL" id="OV651813">
    <property type="protein sequence ID" value="CAH1099574.1"/>
    <property type="molecule type" value="Genomic_DNA"/>
</dbReference>
<evidence type="ECO:0000256" key="1">
    <source>
        <dbReference type="ARBA" id="ARBA00022737"/>
    </source>
</evidence>
<evidence type="ECO:0000313" key="7">
    <source>
        <dbReference type="Proteomes" id="UP001153636"/>
    </source>
</evidence>
<keyword evidence="1" id="KW-0677">Repeat</keyword>
<dbReference type="CDD" id="cd00590">
    <property type="entry name" value="RRM_SF"/>
    <property type="match status" value="1"/>
</dbReference>
<feature type="compositionally biased region" description="Basic and acidic residues" evidence="4">
    <location>
        <begin position="118"/>
        <end position="133"/>
    </location>
</feature>
<feature type="domain" description="RRM" evidence="5">
    <location>
        <begin position="3"/>
        <end position="74"/>
    </location>
</feature>
<evidence type="ECO:0000256" key="2">
    <source>
        <dbReference type="ARBA" id="ARBA00022884"/>
    </source>
</evidence>
<accession>A0A9P0G2M3</accession>
<proteinExistence type="predicted"/>
<dbReference type="InterPro" id="IPR000504">
    <property type="entry name" value="RRM_dom"/>
</dbReference>
<name>A0A9P0G2M3_9CUCU</name>
<feature type="region of interest" description="Disordered" evidence="4">
    <location>
        <begin position="659"/>
        <end position="687"/>
    </location>
</feature>
<dbReference type="GO" id="GO:0003723">
    <property type="term" value="F:RNA binding"/>
    <property type="evidence" value="ECO:0007669"/>
    <property type="project" value="UniProtKB-UniRule"/>
</dbReference>
<evidence type="ECO:0000259" key="5">
    <source>
        <dbReference type="PROSITE" id="PS50102"/>
    </source>
</evidence>
<dbReference type="CDD" id="cd12510">
    <property type="entry name" value="RRM1_RBM12_like"/>
    <property type="match status" value="1"/>
</dbReference>
<dbReference type="Gene3D" id="3.30.70.330">
    <property type="match status" value="5"/>
</dbReference>
<keyword evidence="2 3" id="KW-0694">RNA-binding</keyword>
<feature type="compositionally biased region" description="Polar residues" evidence="4">
    <location>
        <begin position="659"/>
        <end position="682"/>
    </location>
</feature>
<feature type="domain" description="RRM" evidence="5">
    <location>
        <begin position="727"/>
        <end position="802"/>
    </location>
</feature>
<dbReference type="PANTHER" id="PTHR13976">
    <property type="entry name" value="HETEROGENEOUS NUCLEAR RIBONUCLEOPROTEIN-RELATED"/>
    <property type="match status" value="1"/>
</dbReference>
<dbReference type="InterPro" id="IPR012677">
    <property type="entry name" value="Nucleotide-bd_a/b_plait_sf"/>
</dbReference>
<feature type="compositionally biased region" description="Basic residues" evidence="4">
    <location>
        <begin position="134"/>
        <end position="143"/>
    </location>
</feature>
<evidence type="ECO:0000256" key="4">
    <source>
        <dbReference type="SAM" id="MobiDB-lite"/>
    </source>
</evidence>
<dbReference type="OrthoDB" id="2588702at2759"/>
<feature type="compositionally biased region" description="Basic residues" evidence="4">
    <location>
        <begin position="153"/>
        <end position="193"/>
    </location>
</feature>
<keyword evidence="7" id="KW-1185">Reference proteome</keyword>
<protein>
    <recommendedName>
        <fullName evidence="5">RRM domain-containing protein</fullName>
    </recommendedName>
</protein>
<feature type="compositionally biased region" description="Polar residues" evidence="4">
    <location>
        <begin position="308"/>
        <end position="325"/>
    </location>
</feature>
<reference evidence="6" key="1">
    <citation type="submission" date="2022-01" db="EMBL/GenBank/DDBJ databases">
        <authorList>
            <person name="King R."/>
        </authorList>
    </citation>
    <scope>NUCLEOTIDE SEQUENCE</scope>
</reference>
<dbReference type="PROSITE" id="PS50102">
    <property type="entry name" value="RRM"/>
    <property type="match status" value="2"/>
</dbReference>
<sequence length="802" mass="91520">MSVIIRLQNLPWSANALDIRQYFHGLNIPEGGVHIVGGELGDAFIAFSTDEDARQAFNRNNGKIKEVQINLMLSSRTEMQRVIQQARTQSYAAFIQNPTPTAVPMPAAVPTIIPTAPELRKESKDRDKSEKRDSRRKSRSKSRERRDRSRDRREKRHRRSRSRSRERKSRRRERSRSRGRSRSKERKSSKDHRKRIDEPIINPFQREIKKTVPEIWAKQRSIDVVPPKPQQPLNILGNFPIAQNQANRSLDHFNVGSHLHGNGGSSSPFTSNNSNRNSRDSWPPSNNESNFQNNRNTNFRDREIPDKFQNNRFQSNIPNRGANNPQEIENCSIALEPFYGGYGDVRRFFHGKFISGNGIKFINDLSGRATGVVYVRFSNRKFKEDALRNDGELLNGIRVTISHINDDEFEEATDRYNPRNNDSDMHDDNSSFKSRNITKYFNHSSHSSDLKPFSCLTVDDLPTYCKEQDILHMFSQHPLVALILTNKKRGGFIAYVKFSSSDVAKQALDEKAHHIVGGKQVTVRPCKDDEFDDINKMHEVNLNTTKEETLETDCLSVSELPEKTNDKDIADFFSDIGVIPTKIHLMSNNLGFTGQAYCEFANYEEATRAARKNETSLGNVVISVLPIKRGEMETILGTTLPAPEPTNPQDSLIKENEPTTFTRPSSGASSNLPAFNMQNNSRPVFPSRNFDNMRGGPRFGPRGFGGGPPRSRFGPPKDVFEDVPPGCTIFMKNVPYKANTNDILNFFDGFNHTNNVSRRYNPNNTPSDEAKIIFFEPDEASRAVEELQKEKIWDRQIFLRQE</sequence>
<dbReference type="InterPro" id="IPR035979">
    <property type="entry name" value="RBD_domain_sf"/>
</dbReference>
<dbReference type="Proteomes" id="UP001153636">
    <property type="component" value="Chromosome 1"/>
</dbReference>
<dbReference type="AlphaFoldDB" id="A0A9P0G2M3"/>
<organism evidence="6 7">
    <name type="scientific">Psylliodes chrysocephalus</name>
    <dbReference type="NCBI Taxonomy" id="3402493"/>
    <lineage>
        <taxon>Eukaryota</taxon>
        <taxon>Metazoa</taxon>
        <taxon>Ecdysozoa</taxon>
        <taxon>Arthropoda</taxon>
        <taxon>Hexapoda</taxon>
        <taxon>Insecta</taxon>
        <taxon>Pterygota</taxon>
        <taxon>Neoptera</taxon>
        <taxon>Endopterygota</taxon>
        <taxon>Coleoptera</taxon>
        <taxon>Polyphaga</taxon>
        <taxon>Cucujiformia</taxon>
        <taxon>Chrysomeloidea</taxon>
        <taxon>Chrysomelidae</taxon>
        <taxon>Galerucinae</taxon>
        <taxon>Alticini</taxon>
        <taxon>Psylliodes</taxon>
    </lineage>
</organism>